<dbReference type="SUPFAM" id="SSF48439">
    <property type="entry name" value="Protein prenylyltransferase"/>
    <property type="match status" value="1"/>
</dbReference>
<proteinExistence type="predicted"/>
<keyword evidence="6" id="KW-1185">Reference proteome</keyword>
<feature type="chain" id="PRO_5008518624" evidence="4">
    <location>
        <begin position="23"/>
        <end position="288"/>
    </location>
</feature>
<sequence>MRAAIIFVLAACVAGCLPPVNAETVELAWQRCNGNGAAAYRVSQCTAVIDFDGATDERRTAAFVARASVRTADGQYNRALADLGRALRIDANNAEVYLQRGIIHQARGAFDFAVRDFDQALALAPGLQQALDHRAEVVQQRASAYVEQIQQLDRYLQETPGDADLLNSRCWLRTINNDDLDLALSDCNASLMSVPNDANVLDSRGLLHLKRGELEASLADYEAALRIEPERGHFMYGRGLARIALGMHAEGDADLARAEELEPGIARQYQEYNILPPKPAPQPIEAAD</sequence>
<evidence type="ECO:0000256" key="3">
    <source>
        <dbReference type="PROSITE-ProRule" id="PRU00339"/>
    </source>
</evidence>
<dbReference type="EMBL" id="CP013244">
    <property type="protein sequence ID" value="ANP44650.1"/>
    <property type="molecule type" value="Genomic_DNA"/>
</dbReference>
<keyword evidence="4" id="KW-0732">Signal</keyword>
<dbReference type="Gene3D" id="1.25.40.10">
    <property type="entry name" value="Tetratricopeptide repeat domain"/>
    <property type="match status" value="2"/>
</dbReference>
<dbReference type="RefSeq" id="WP_066767080.1">
    <property type="nucleotide sequence ID" value="NZ_CP013244.1"/>
</dbReference>
<name>A0A1B1ADL6_9PROT</name>
<feature type="repeat" description="TPR" evidence="3">
    <location>
        <begin position="60"/>
        <end position="93"/>
    </location>
</feature>
<evidence type="ECO:0000256" key="1">
    <source>
        <dbReference type="ARBA" id="ARBA00022737"/>
    </source>
</evidence>
<dbReference type="Proteomes" id="UP000092498">
    <property type="component" value="Chromosome"/>
</dbReference>
<dbReference type="InterPro" id="IPR050498">
    <property type="entry name" value="Ycf3"/>
</dbReference>
<dbReference type="PANTHER" id="PTHR44858">
    <property type="entry name" value="TETRATRICOPEPTIDE REPEAT PROTEIN 6"/>
    <property type="match status" value="1"/>
</dbReference>
<dbReference type="OrthoDB" id="98874at2"/>
<gene>
    <name evidence="5" type="ORF">ATE48_01290</name>
</gene>
<dbReference type="KEGG" id="cbot:ATE48_01290"/>
<dbReference type="AlphaFoldDB" id="A0A1B1ADL6"/>
<organism evidence="5 6">
    <name type="scientific">Candidatus Viadribacter manganicus</name>
    <dbReference type="NCBI Taxonomy" id="1759059"/>
    <lineage>
        <taxon>Bacteria</taxon>
        <taxon>Pseudomonadati</taxon>
        <taxon>Pseudomonadota</taxon>
        <taxon>Alphaproteobacteria</taxon>
        <taxon>Hyphomonadales</taxon>
        <taxon>Hyphomonadaceae</taxon>
        <taxon>Candidatus Viadribacter</taxon>
    </lineage>
</organism>
<accession>A0A1B1ADL6</accession>
<dbReference type="PANTHER" id="PTHR44858:SF1">
    <property type="entry name" value="UDP-N-ACETYLGLUCOSAMINE--PEPTIDE N-ACETYLGLUCOSAMINYLTRANSFERASE SPINDLY-RELATED"/>
    <property type="match status" value="1"/>
</dbReference>
<evidence type="ECO:0000256" key="4">
    <source>
        <dbReference type="SAM" id="SignalP"/>
    </source>
</evidence>
<keyword evidence="2 3" id="KW-0802">TPR repeat</keyword>
<evidence type="ECO:0000313" key="5">
    <source>
        <dbReference type="EMBL" id="ANP44650.1"/>
    </source>
</evidence>
<keyword evidence="1" id="KW-0677">Repeat</keyword>
<feature type="signal peptide" evidence="4">
    <location>
        <begin position="1"/>
        <end position="22"/>
    </location>
</feature>
<dbReference type="Pfam" id="PF13414">
    <property type="entry name" value="TPR_11"/>
    <property type="match status" value="1"/>
</dbReference>
<dbReference type="InParanoid" id="A0A1B1ADL6"/>
<evidence type="ECO:0000256" key="2">
    <source>
        <dbReference type="ARBA" id="ARBA00022803"/>
    </source>
</evidence>
<dbReference type="InterPro" id="IPR019734">
    <property type="entry name" value="TPR_rpt"/>
</dbReference>
<feature type="repeat" description="TPR" evidence="3">
    <location>
        <begin position="198"/>
        <end position="231"/>
    </location>
</feature>
<dbReference type="PROSITE" id="PS50005">
    <property type="entry name" value="TPR"/>
    <property type="match status" value="3"/>
</dbReference>
<dbReference type="STRING" id="1759059.ATE48_01290"/>
<protein>
    <submittedName>
        <fullName evidence="5">Uncharacterized protein</fullName>
    </submittedName>
</protein>
<dbReference type="Pfam" id="PF13181">
    <property type="entry name" value="TPR_8"/>
    <property type="match status" value="1"/>
</dbReference>
<dbReference type="SMART" id="SM00028">
    <property type="entry name" value="TPR"/>
    <property type="match status" value="4"/>
</dbReference>
<evidence type="ECO:0000313" key="6">
    <source>
        <dbReference type="Proteomes" id="UP000092498"/>
    </source>
</evidence>
<reference evidence="5 6" key="1">
    <citation type="submission" date="2015-11" db="EMBL/GenBank/DDBJ databases">
        <title>Whole-Genome Sequence of Candidatus Oderbacter manganicum from the National Park Lower Oder Valley, Germany.</title>
        <authorList>
            <person name="Braun B."/>
            <person name="Liere K."/>
            <person name="Szewzyk U."/>
        </authorList>
    </citation>
    <scope>NUCLEOTIDE SEQUENCE [LARGE SCALE GENOMIC DNA]</scope>
    <source>
        <strain evidence="5 6">OTSz_A_272</strain>
    </source>
</reference>
<feature type="repeat" description="TPR" evidence="3">
    <location>
        <begin position="94"/>
        <end position="127"/>
    </location>
</feature>
<dbReference type="InterPro" id="IPR011990">
    <property type="entry name" value="TPR-like_helical_dom_sf"/>
</dbReference>